<protein>
    <submittedName>
        <fullName evidence="3">Uncharacterized protein</fullName>
    </submittedName>
</protein>
<feature type="transmembrane region" description="Helical" evidence="2">
    <location>
        <begin position="173"/>
        <end position="195"/>
    </location>
</feature>
<feature type="compositionally biased region" description="Polar residues" evidence="1">
    <location>
        <begin position="73"/>
        <end position="86"/>
    </location>
</feature>
<feature type="compositionally biased region" description="Polar residues" evidence="1">
    <location>
        <begin position="262"/>
        <end position="271"/>
    </location>
</feature>
<evidence type="ECO:0000256" key="2">
    <source>
        <dbReference type="SAM" id="Phobius"/>
    </source>
</evidence>
<feature type="compositionally biased region" description="Low complexity" evidence="1">
    <location>
        <begin position="357"/>
        <end position="386"/>
    </location>
</feature>
<keyword evidence="2" id="KW-1133">Transmembrane helix</keyword>
<name>A0A0D7BV93_9AGAR</name>
<keyword evidence="2" id="KW-0472">Membrane</keyword>
<keyword evidence="4" id="KW-1185">Reference proteome</keyword>
<dbReference type="Proteomes" id="UP000054007">
    <property type="component" value="Unassembled WGS sequence"/>
</dbReference>
<dbReference type="OrthoDB" id="2756128at2759"/>
<dbReference type="AlphaFoldDB" id="A0A0D7BV93"/>
<evidence type="ECO:0000313" key="3">
    <source>
        <dbReference type="EMBL" id="KIY73541.1"/>
    </source>
</evidence>
<feature type="compositionally biased region" description="Acidic residues" evidence="1">
    <location>
        <begin position="514"/>
        <end position="526"/>
    </location>
</feature>
<evidence type="ECO:0000313" key="4">
    <source>
        <dbReference type="Proteomes" id="UP000054007"/>
    </source>
</evidence>
<organism evidence="3 4">
    <name type="scientific">Cylindrobasidium torrendii FP15055 ss-10</name>
    <dbReference type="NCBI Taxonomy" id="1314674"/>
    <lineage>
        <taxon>Eukaryota</taxon>
        <taxon>Fungi</taxon>
        <taxon>Dikarya</taxon>
        <taxon>Basidiomycota</taxon>
        <taxon>Agaricomycotina</taxon>
        <taxon>Agaricomycetes</taxon>
        <taxon>Agaricomycetidae</taxon>
        <taxon>Agaricales</taxon>
        <taxon>Marasmiineae</taxon>
        <taxon>Physalacriaceae</taxon>
        <taxon>Cylindrobasidium</taxon>
    </lineage>
</organism>
<feature type="compositionally biased region" description="Low complexity" evidence="1">
    <location>
        <begin position="291"/>
        <end position="310"/>
    </location>
</feature>
<feature type="compositionally biased region" description="Basic residues" evidence="1">
    <location>
        <begin position="244"/>
        <end position="260"/>
    </location>
</feature>
<reference evidence="3 4" key="1">
    <citation type="journal article" date="2015" name="Fungal Genet. Biol.">
        <title>Evolution of novel wood decay mechanisms in Agaricales revealed by the genome sequences of Fistulina hepatica and Cylindrobasidium torrendii.</title>
        <authorList>
            <person name="Floudas D."/>
            <person name="Held B.W."/>
            <person name="Riley R."/>
            <person name="Nagy L.G."/>
            <person name="Koehler G."/>
            <person name="Ransdell A.S."/>
            <person name="Younus H."/>
            <person name="Chow J."/>
            <person name="Chiniquy J."/>
            <person name="Lipzen A."/>
            <person name="Tritt A."/>
            <person name="Sun H."/>
            <person name="Haridas S."/>
            <person name="LaButti K."/>
            <person name="Ohm R.A."/>
            <person name="Kues U."/>
            <person name="Blanchette R.A."/>
            <person name="Grigoriev I.V."/>
            <person name="Minto R.E."/>
            <person name="Hibbett D.S."/>
        </authorList>
    </citation>
    <scope>NUCLEOTIDE SEQUENCE [LARGE SCALE GENOMIC DNA]</scope>
    <source>
        <strain evidence="3 4">FP15055 ss-10</strain>
    </source>
</reference>
<evidence type="ECO:0000256" key="1">
    <source>
        <dbReference type="SAM" id="MobiDB-lite"/>
    </source>
</evidence>
<feature type="region of interest" description="Disordered" evidence="1">
    <location>
        <begin position="244"/>
        <end position="462"/>
    </location>
</feature>
<feature type="region of interest" description="Disordered" evidence="1">
    <location>
        <begin position="205"/>
        <end position="232"/>
    </location>
</feature>
<proteinExistence type="predicted"/>
<feature type="region of interest" description="Disordered" evidence="1">
    <location>
        <begin position="1"/>
        <end position="26"/>
    </location>
</feature>
<keyword evidence="2" id="KW-0812">Transmembrane</keyword>
<feature type="region of interest" description="Disordered" evidence="1">
    <location>
        <begin position="477"/>
        <end position="543"/>
    </location>
</feature>
<gene>
    <name evidence="3" type="ORF">CYLTODRAFT_485390</name>
</gene>
<feature type="region of interest" description="Disordered" evidence="1">
    <location>
        <begin position="61"/>
        <end position="86"/>
    </location>
</feature>
<accession>A0A0D7BV93</accession>
<sequence length="543" mass="58248">MSGRAGPSSAPYGRRRQRPPKSATPSSALLSLLATVAATVPVVDGSPAPLLFLYPGYPPLDDPPPNDVKPRQEPTQSMTRRTSASTSVAIPVKFEQSDDGKWRKARTYTLYGSTVCNHCDDESAESSTPATTYASATTIATSTSTAVPALEDDLLDTLPIGWKPRAKEPKTSLIVTISLVLAFVICFLIIGCLLWRKTVRKKRRANGDVEMRAVRRRRESPEEDEEALTDRDVRRKKKIWARASARWKAHARARQRRGRRPTVNTQTSTPDDPTGVDTALRPSDDDDDDQLSYASRSPSISRSPSSESLSTNIPGGTAPVAAAEHFQDVPQRETSVPPSSPPAYHTHGAENPRASASETPSNLSPPSSSLSPSYPLGSSSSGPSEPVYMPSTAHVATDDKAMLERLVLAASSPPVAGQSHLPESSAPEWHDEELDDFADAPAESSHSELPAPPNPVSAKGKMESEYEYAFSSLHLDIEGVEPELGPSAPPFEHGPSAPPLEEEALRPSAPPAVDGDDDDGNDDENDELPHAEVSQPSAPPYGS</sequence>
<dbReference type="EMBL" id="KN880435">
    <property type="protein sequence ID" value="KIY73541.1"/>
    <property type="molecule type" value="Genomic_DNA"/>
</dbReference>